<sequence length="518" mass="56845">MRRRGIVILLFIVLAGDLLPSAGPASAAASPAPAQRILLLFDSLAKNSGQQGNVAELQRLLAAYSAQVTLKPISSYEPGGMKGYSGVITVINNDELEITNQAYLQEAAGYKGAMLHVGYRPPARMQQTLRLKTGVWHRAGASLSIGGFTGIPVEVEGMPYITASDAGRSYGTWSSSDAGAQVPFAVSSGRSAYLPYLKQGDFTAIAAAYVLKDWLHYTAQPQMYLVIKEIYPFSDLNLLEQMADRLYRSGIPFIASVRPVFANTDFPAMKRYLEALRAVQSRNGSIVVNAPAVRPPINSNDRSLRGKMNQFINVLAEGGVAPLGVAAESYWTYDKEYSAAGMGFFNSALLFPDGETHYMEQTDTSAAFSSSLYSLPPALLQGVGRTGKAMPELPLNTAVTLDLPEDERGLEELLQNLNAEWYTFADYKQEAHTVRTDKHTLESADGVIRLDGNTLDVDYTPQKVAVDFQYKEKQATSFNRLFSVQNQFFIIVILAALLLFGGLLTIGYRMYRRKYLNK</sequence>
<feature type="transmembrane region" description="Helical" evidence="1">
    <location>
        <begin position="488"/>
        <end position="508"/>
    </location>
</feature>
<evidence type="ECO:0000313" key="3">
    <source>
        <dbReference type="EMBL" id="MBP2110208.1"/>
    </source>
</evidence>
<proteinExistence type="predicted"/>
<reference evidence="3 4" key="1">
    <citation type="submission" date="2021-03" db="EMBL/GenBank/DDBJ databases">
        <title>Genomic Encyclopedia of Type Strains, Phase IV (KMG-IV): sequencing the most valuable type-strain genomes for metagenomic binning, comparative biology and taxonomic classification.</title>
        <authorList>
            <person name="Goeker M."/>
        </authorList>
    </citation>
    <scope>NUCLEOTIDE SEQUENCE [LARGE SCALE GENOMIC DNA]</scope>
    <source>
        <strain evidence="3 4">DSM 101953</strain>
    </source>
</reference>
<comment type="caution">
    <text evidence="3">The sequence shown here is derived from an EMBL/GenBank/DDBJ whole genome shotgun (WGS) entry which is preliminary data.</text>
</comment>
<protein>
    <submittedName>
        <fullName evidence="3">Uncharacterized protein YdaL</fullName>
    </submittedName>
</protein>
<gene>
    <name evidence="3" type="ORF">J2Z70_000347</name>
</gene>
<keyword evidence="1" id="KW-0472">Membrane</keyword>
<accession>A0ABS4NJI9</accession>
<keyword evidence="1" id="KW-0812">Transmembrane</keyword>
<keyword evidence="4" id="KW-1185">Reference proteome</keyword>
<evidence type="ECO:0000256" key="1">
    <source>
        <dbReference type="SAM" id="Phobius"/>
    </source>
</evidence>
<dbReference type="EMBL" id="JAGGLV010000001">
    <property type="protein sequence ID" value="MBP2110208.1"/>
    <property type="molecule type" value="Genomic_DNA"/>
</dbReference>
<feature type="chain" id="PRO_5045443396" evidence="2">
    <location>
        <begin position="28"/>
        <end position="518"/>
    </location>
</feature>
<keyword evidence="1" id="KW-1133">Transmembrane helix</keyword>
<evidence type="ECO:0000313" key="4">
    <source>
        <dbReference type="Proteomes" id="UP000773462"/>
    </source>
</evidence>
<evidence type="ECO:0000256" key="2">
    <source>
        <dbReference type="SAM" id="SignalP"/>
    </source>
</evidence>
<keyword evidence="2" id="KW-0732">Signal</keyword>
<dbReference type="Proteomes" id="UP000773462">
    <property type="component" value="Unassembled WGS sequence"/>
</dbReference>
<organism evidence="3 4">
    <name type="scientific">Paenibacillus silagei</name>
    <dbReference type="NCBI Taxonomy" id="1670801"/>
    <lineage>
        <taxon>Bacteria</taxon>
        <taxon>Bacillati</taxon>
        <taxon>Bacillota</taxon>
        <taxon>Bacilli</taxon>
        <taxon>Bacillales</taxon>
        <taxon>Paenibacillaceae</taxon>
        <taxon>Paenibacillus</taxon>
    </lineage>
</organism>
<dbReference type="RefSeq" id="WP_209868701.1">
    <property type="nucleotide sequence ID" value="NZ_JAGGLV010000001.1"/>
</dbReference>
<feature type="signal peptide" evidence="2">
    <location>
        <begin position="1"/>
        <end position="27"/>
    </location>
</feature>
<name>A0ABS4NJI9_9BACL</name>